<proteinExistence type="predicted"/>
<feature type="domain" description="PKD/Chitinase" evidence="2">
    <location>
        <begin position="226"/>
        <end position="310"/>
    </location>
</feature>
<evidence type="ECO:0000256" key="1">
    <source>
        <dbReference type="SAM" id="MobiDB-lite"/>
    </source>
</evidence>
<comment type="caution">
    <text evidence="3">The sequence shown here is derived from an EMBL/GenBank/DDBJ whole genome shotgun (WGS) entry which is preliminary data.</text>
</comment>
<dbReference type="Pfam" id="PF22352">
    <property type="entry name" value="K319L-like_PKD"/>
    <property type="match status" value="3"/>
</dbReference>
<gene>
    <name evidence="3" type="ORF">GCM10023184_10760</name>
</gene>
<dbReference type="InterPro" id="IPR035986">
    <property type="entry name" value="PKD_dom_sf"/>
</dbReference>
<feature type="domain" description="PKD/Chitinase" evidence="2">
    <location>
        <begin position="560"/>
        <end position="646"/>
    </location>
</feature>
<reference evidence="4" key="1">
    <citation type="journal article" date="2019" name="Int. J. Syst. Evol. Microbiol.">
        <title>The Global Catalogue of Microorganisms (GCM) 10K type strain sequencing project: providing services to taxonomists for standard genome sequencing and annotation.</title>
        <authorList>
            <consortium name="The Broad Institute Genomics Platform"/>
            <consortium name="The Broad Institute Genome Sequencing Center for Infectious Disease"/>
            <person name="Wu L."/>
            <person name="Ma J."/>
        </authorList>
    </citation>
    <scope>NUCLEOTIDE SEQUENCE [LARGE SCALE GENOMIC DNA]</scope>
    <source>
        <strain evidence="4">JCM 17919</strain>
    </source>
</reference>
<dbReference type="EMBL" id="BAABGY010000005">
    <property type="protein sequence ID" value="GAA4323787.1"/>
    <property type="molecule type" value="Genomic_DNA"/>
</dbReference>
<feature type="region of interest" description="Disordered" evidence="1">
    <location>
        <begin position="1"/>
        <end position="25"/>
    </location>
</feature>
<feature type="domain" description="PKD/Chitinase" evidence="2">
    <location>
        <begin position="3"/>
        <end position="92"/>
    </location>
</feature>
<dbReference type="Proteomes" id="UP001501725">
    <property type="component" value="Unassembled WGS sequence"/>
</dbReference>
<feature type="compositionally biased region" description="Polar residues" evidence="1">
    <location>
        <begin position="567"/>
        <end position="578"/>
    </location>
</feature>
<accession>A0ABP8GGB4</accession>
<dbReference type="PANTHER" id="PTHR46182">
    <property type="entry name" value="FI19480P1"/>
    <property type="match status" value="1"/>
</dbReference>
<name>A0ABP8GGB4_9BACT</name>
<feature type="compositionally biased region" description="Polar residues" evidence="1">
    <location>
        <begin position="14"/>
        <end position="23"/>
    </location>
</feature>
<dbReference type="InterPro" id="IPR029865">
    <property type="entry name" value="KIAA0319-like"/>
</dbReference>
<dbReference type="SUPFAM" id="SSF49299">
    <property type="entry name" value="PKD domain"/>
    <property type="match status" value="3"/>
</dbReference>
<feature type="region of interest" description="Disordered" evidence="1">
    <location>
        <begin position="559"/>
        <end position="582"/>
    </location>
</feature>
<evidence type="ECO:0000259" key="2">
    <source>
        <dbReference type="SMART" id="SM00089"/>
    </source>
</evidence>
<protein>
    <recommendedName>
        <fullName evidence="2">PKD/Chitinase domain-containing protein</fullName>
    </recommendedName>
</protein>
<organism evidence="3 4">
    <name type="scientific">Flaviaesturariibacter amylovorans</name>
    <dbReference type="NCBI Taxonomy" id="1084520"/>
    <lineage>
        <taxon>Bacteria</taxon>
        <taxon>Pseudomonadati</taxon>
        <taxon>Bacteroidota</taxon>
        <taxon>Chitinophagia</taxon>
        <taxon>Chitinophagales</taxon>
        <taxon>Chitinophagaceae</taxon>
        <taxon>Flaviaestuariibacter</taxon>
    </lineage>
</organism>
<dbReference type="InterPro" id="IPR013783">
    <property type="entry name" value="Ig-like_fold"/>
</dbReference>
<evidence type="ECO:0000313" key="3">
    <source>
        <dbReference type="EMBL" id="GAA4323787.1"/>
    </source>
</evidence>
<dbReference type="InterPro" id="IPR022409">
    <property type="entry name" value="PKD/Chitinase_dom"/>
</dbReference>
<dbReference type="PANTHER" id="PTHR46182:SF2">
    <property type="entry name" value="FI19480P1"/>
    <property type="match status" value="1"/>
</dbReference>
<sequence>MPVANAGPDKTITAPASSVTLDGSGTDADGTIVRYRWSDYENPNRATFSSDTVANPTVSGLIPGHYVFFLTVTDNEGNESEADAVFVTVNPPPTTDQHVSSFTLVNADTDQDIMTLTDGATLNYYSLPTQRLNIRANTAPGPVGSVGFNLTGGQTRNYIESTAPYALYGDAGGNYNPWSLGPGSYTLKATSYTGAHSSGTAGGSLTVRFTIINQGGPNQAPVANAGLDFSTYTDKSPALSGSGRDAEGPIASWQWRQVSGPNNATFSSTTVAVPTISGLAQGTYVFSLVVTDTAGLRSTPDEVNVTVYAAQSTAPSVSTFTLVNADTEQDIMTLSHGATLDLATLPTRNLNIRANTAPATVGSVRFVLGGAQSHFPTESGAPYTLFGDAQGNYNAWTPATGAYELKATPYTGSGGAGTAGTALTVHFNVVDGSATHIVTSFTLVNADTEQDIRTLQTGDTLNLATLPTRNLNIRANAGSAAVRSVVFNLLGTQTRYYTESTAPFTLFGDVGGNYHAWTPVPGPYHLKATPYSSTGGSGTAGSAYTVNFIVVDESSNQAPVADAGSDRSLQQPNNSTTLAGRGTDADGTIAAYNWTLVSGPNTPTFNSSMAQPTVSGMVNGTYVFALVVTDDKGAQSQPDEVTVTLSGTATATQSISSFTLVNADTDQDIMTLTDGATLNLAALPTRNLNIRANTAPSVVGSVILRLSGRMVRTVTESGAPYALFAETGGNYSAWTPLTGPYYLSATPYTNSGGAGTAGASLNISFNVVDQPASTTSTGRQAGAATAVTERGKGPGRSTAAGAADDFRLKVFPNPSATGRVTIQMAGAWKETVTYSLYTANGVRILSGRAALPSGTALLPVDLGVHGLTGGAYQLVVEDGTHRKTVRVLLSGK</sequence>
<feature type="region of interest" description="Disordered" evidence="1">
    <location>
        <begin position="774"/>
        <end position="800"/>
    </location>
</feature>
<dbReference type="SMART" id="SM00089">
    <property type="entry name" value="PKD"/>
    <property type="match status" value="3"/>
</dbReference>
<evidence type="ECO:0000313" key="4">
    <source>
        <dbReference type="Proteomes" id="UP001501725"/>
    </source>
</evidence>
<keyword evidence="4" id="KW-1185">Reference proteome</keyword>
<dbReference type="Gene3D" id="2.60.40.10">
    <property type="entry name" value="Immunoglobulins"/>
    <property type="match status" value="3"/>
</dbReference>
<dbReference type="RefSeq" id="WP_345254004.1">
    <property type="nucleotide sequence ID" value="NZ_BAABGY010000005.1"/>
</dbReference>